<keyword evidence="1" id="KW-0805">Transcription regulation</keyword>
<dbReference type="SUPFAM" id="SSF88659">
    <property type="entry name" value="Sigma3 and sigma4 domains of RNA polymerase sigma factors"/>
    <property type="match status" value="1"/>
</dbReference>
<evidence type="ECO:0000256" key="2">
    <source>
        <dbReference type="ARBA" id="ARBA00023082"/>
    </source>
</evidence>
<gene>
    <name evidence="6" type="ORF">M2350_002713</name>
</gene>
<dbReference type="NCBIfam" id="TIGR02937">
    <property type="entry name" value="sigma70-ECF"/>
    <property type="match status" value="1"/>
</dbReference>
<sequence>MQKLDILKQSLEQAKRWRCPPHWQPDDWREEMIAVAWAALWEGLNSGIRSEGKLRQFIVTALMRRYREEWNYGARWVQKPNQQEDEDDGESGIKWDLWDWIGAEFDIEGDEEEINFLRMVIRQALAQLPEEDRYLIERKFWDGATEREIARELGIKQPSVHKRLKRILMKLRKILE</sequence>
<dbReference type="EMBL" id="JANUCP010000005">
    <property type="protein sequence ID" value="MCS3920284.1"/>
    <property type="molecule type" value="Genomic_DNA"/>
</dbReference>
<evidence type="ECO:0000256" key="3">
    <source>
        <dbReference type="ARBA" id="ARBA00023125"/>
    </source>
</evidence>
<keyword evidence="2" id="KW-0731">Sigma factor</keyword>
<dbReference type="InterPro" id="IPR013324">
    <property type="entry name" value="RNA_pol_sigma_r3/r4-like"/>
</dbReference>
<dbReference type="PANTHER" id="PTHR30385">
    <property type="entry name" value="SIGMA FACTOR F FLAGELLAR"/>
    <property type="match status" value="1"/>
</dbReference>
<dbReference type="RefSeq" id="WP_259098899.1">
    <property type="nucleotide sequence ID" value="NZ_CP130454.1"/>
</dbReference>
<evidence type="ECO:0000256" key="1">
    <source>
        <dbReference type="ARBA" id="ARBA00023015"/>
    </source>
</evidence>
<accession>A0ABT2EQR0</accession>
<dbReference type="CDD" id="cd06171">
    <property type="entry name" value="Sigma70_r4"/>
    <property type="match status" value="1"/>
</dbReference>
<keyword evidence="4" id="KW-0804">Transcription</keyword>
<protein>
    <submittedName>
        <fullName evidence="6">RNA polymerase sigma factor (Sigma-70 family)</fullName>
    </submittedName>
</protein>
<dbReference type="Proteomes" id="UP001204798">
    <property type="component" value="Unassembled WGS sequence"/>
</dbReference>
<dbReference type="InterPro" id="IPR013249">
    <property type="entry name" value="RNA_pol_sigma70_r4_t2"/>
</dbReference>
<dbReference type="Pfam" id="PF08281">
    <property type="entry name" value="Sigma70_r4_2"/>
    <property type="match status" value="1"/>
</dbReference>
<dbReference type="InterPro" id="IPR014284">
    <property type="entry name" value="RNA_pol_sigma-70_dom"/>
</dbReference>
<proteinExistence type="predicted"/>
<name>A0ABT2EQR0_9BACT</name>
<keyword evidence="3" id="KW-0238">DNA-binding</keyword>
<comment type="caution">
    <text evidence="6">The sequence shown here is derived from an EMBL/GenBank/DDBJ whole genome shotgun (WGS) entry which is preliminary data.</text>
</comment>
<evidence type="ECO:0000256" key="4">
    <source>
        <dbReference type="ARBA" id="ARBA00023163"/>
    </source>
</evidence>
<organism evidence="6 7">
    <name type="scientific">Candidatus Fervidibacter sacchari</name>
    <dbReference type="NCBI Taxonomy" id="1448929"/>
    <lineage>
        <taxon>Bacteria</taxon>
        <taxon>Candidatus Fervidibacterota</taxon>
        <taxon>Candidatus Fervidibacter</taxon>
    </lineage>
</organism>
<reference evidence="6 7" key="1">
    <citation type="submission" date="2022-08" db="EMBL/GenBank/DDBJ databases">
        <title>Bacterial and archaeal communities from various locations to study Microbial Dark Matter (Phase II).</title>
        <authorList>
            <person name="Stepanauskas R."/>
        </authorList>
    </citation>
    <scope>NUCLEOTIDE SEQUENCE [LARGE SCALE GENOMIC DNA]</scope>
    <source>
        <strain evidence="6 7">PD1</strain>
    </source>
</reference>
<feature type="domain" description="RNA polymerase sigma factor 70 region 4 type 2" evidence="5">
    <location>
        <begin position="119"/>
        <end position="171"/>
    </location>
</feature>
<evidence type="ECO:0000313" key="6">
    <source>
        <dbReference type="EMBL" id="MCS3920284.1"/>
    </source>
</evidence>
<dbReference type="Gene3D" id="1.10.10.10">
    <property type="entry name" value="Winged helix-like DNA-binding domain superfamily/Winged helix DNA-binding domain"/>
    <property type="match status" value="1"/>
</dbReference>
<evidence type="ECO:0000313" key="7">
    <source>
        <dbReference type="Proteomes" id="UP001204798"/>
    </source>
</evidence>
<dbReference type="InterPro" id="IPR036388">
    <property type="entry name" value="WH-like_DNA-bd_sf"/>
</dbReference>
<keyword evidence="7" id="KW-1185">Reference proteome</keyword>
<evidence type="ECO:0000259" key="5">
    <source>
        <dbReference type="Pfam" id="PF08281"/>
    </source>
</evidence>